<name>A0AA40HCF1_CNENI</name>
<evidence type="ECO:0000313" key="2">
    <source>
        <dbReference type="EMBL" id="KAK1328160.1"/>
    </source>
</evidence>
<dbReference type="Proteomes" id="UP001177744">
    <property type="component" value="Unassembled WGS sequence"/>
</dbReference>
<dbReference type="AlphaFoldDB" id="A0AA40HCF1"/>
<evidence type="ECO:0000256" key="1">
    <source>
        <dbReference type="SAM" id="MobiDB-lite"/>
    </source>
</evidence>
<comment type="caution">
    <text evidence="2">The sequence shown here is derived from an EMBL/GenBank/DDBJ whole genome shotgun (WGS) entry which is preliminary data.</text>
</comment>
<accession>A0AA40HCF1</accession>
<feature type="compositionally biased region" description="Basic and acidic residues" evidence="1">
    <location>
        <begin position="37"/>
        <end position="46"/>
    </location>
</feature>
<reference evidence="2" key="1">
    <citation type="submission" date="2023-06" db="EMBL/GenBank/DDBJ databases">
        <title>Reference genome for the Northern bat (Eptesicus nilssonii), a most northern bat species.</title>
        <authorList>
            <person name="Laine V.N."/>
            <person name="Pulliainen A.T."/>
            <person name="Lilley T.M."/>
        </authorList>
    </citation>
    <scope>NUCLEOTIDE SEQUENCE</scope>
    <source>
        <strain evidence="2">BLF_Eptnil</strain>
        <tissue evidence="2">Kidney</tissue>
    </source>
</reference>
<protein>
    <submittedName>
        <fullName evidence="2">Uncharacterized protein</fullName>
    </submittedName>
</protein>
<organism evidence="2 3">
    <name type="scientific">Cnephaeus nilssonii</name>
    <name type="common">Northern bat</name>
    <name type="synonym">Eptesicus nilssonii</name>
    <dbReference type="NCBI Taxonomy" id="3371016"/>
    <lineage>
        <taxon>Eukaryota</taxon>
        <taxon>Metazoa</taxon>
        <taxon>Chordata</taxon>
        <taxon>Craniata</taxon>
        <taxon>Vertebrata</taxon>
        <taxon>Euteleostomi</taxon>
        <taxon>Mammalia</taxon>
        <taxon>Eutheria</taxon>
        <taxon>Laurasiatheria</taxon>
        <taxon>Chiroptera</taxon>
        <taxon>Yangochiroptera</taxon>
        <taxon>Vespertilionidae</taxon>
        <taxon>Cnephaeus</taxon>
    </lineage>
</organism>
<keyword evidence="3" id="KW-1185">Reference proteome</keyword>
<evidence type="ECO:0000313" key="3">
    <source>
        <dbReference type="Proteomes" id="UP001177744"/>
    </source>
</evidence>
<sequence>METHKKEGILTICSNLDGIGEHYANGDQRLFKDKEQLRPFEDEKSPTTEADSYPKTTSTRPACRDMTFPLKTAFEETKMAAKGDKLPITLKSSFWGHAGVPDSYGEKLDCRPSGRKVSSLLLACVEPRLGISRTETTRRPWLSSTLGASPRAATCGPPGTSTDYCSVTLTSRRTAAKPEVCTQNQTN</sequence>
<gene>
    <name evidence="2" type="ORF">QTO34_012583</name>
</gene>
<dbReference type="EMBL" id="JAULJE010000024">
    <property type="protein sequence ID" value="KAK1328160.1"/>
    <property type="molecule type" value="Genomic_DNA"/>
</dbReference>
<feature type="region of interest" description="Disordered" evidence="1">
    <location>
        <begin position="37"/>
        <end position="61"/>
    </location>
</feature>
<proteinExistence type="predicted"/>
<feature type="compositionally biased region" description="Polar residues" evidence="1">
    <location>
        <begin position="47"/>
        <end position="60"/>
    </location>
</feature>